<dbReference type="Proteomes" id="UP001221898">
    <property type="component" value="Unassembled WGS sequence"/>
</dbReference>
<proteinExistence type="predicted"/>
<sequence>MVKGVLSRVRLPLRLRQVVCSSSRITAFLLAEAFPVNCSSSKMPATSEIHASANDKDKETKVTVTGTQPPLLGHAMGTVVVNSETEGSTPPFRKKVKSNEADRPNMSGGTPAPSEAGSSVQGYESAHKRSKQNVDTVAEKE</sequence>
<evidence type="ECO:0000313" key="2">
    <source>
        <dbReference type="EMBL" id="KAJ8372539.1"/>
    </source>
</evidence>
<evidence type="ECO:0000256" key="1">
    <source>
        <dbReference type="SAM" id="MobiDB-lite"/>
    </source>
</evidence>
<comment type="caution">
    <text evidence="2">The sequence shown here is derived from an EMBL/GenBank/DDBJ whole genome shotgun (WGS) entry which is preliminary data.</text>
</comment>
<evidence type="ECO:0000313" key="3">
    <source>
        <dbReference type="Proteomes" id="UP001221898"/>
    </source>
</evidence>
<keyword evidence="3" id="KW-1185">Reference proteome</keyword>
<dbReference type="AlphaFoldDB" id="A0AAD7R9S6"/>
<dbReference type="EMBL" id="JAINUG010000398">
    <property type="protein sequence ID" value="KAJ8372539.1"/>
    <property type="molecule type" value="Genomic_DNA"/>
</dbReference>
<organism evidence="2 3">
    <name type="scientific">Aldrovandia affinis</name>
    <dbReference type="NCBI Taxonomy" id="143900"/>
    <lineage>
        <taxon>Eukaryota</taxon>
        <taxon>Metazoa</taxon>
        <taxon>Chordata</taxon>
        <taxon>Craniata</taxon>
        <taxon>Vertebrata</taxon>
        <taxon>Euteleostomi</taxon>
        <taxon>Actinopterygii</taxon>
        <taxon>Neopterygii</taxon>
        <taxon>Teleostei</taxon>
        <taxon>Notacanthiformes</taxon>
        <taxon>Halosauridae</taxon>
        <taxon>Aldrovandia</taxon>
    </lineage>
</organism>
<accession>A0AAD7R9S6</accession>
<name>A0AAD7R9S6_9TELE</name>
<protein>
    <submittedName>
        <fullName evidence="2">Uncharacterized protein</fullName>
    </submittedName>
</protein>
<reference evidence="2" key="1">
    <citation type="journal article" date="2023" name="Science">
        <title>Genome structures resolve the early diversification of teleost fishes.</title>
        <authorList>
            <person name="Parey E."/>
            <person name="Louis A."/>
            <person name="Montfort J."/>
            <person name="Bouchez O."/>
            <person name="Roques C."/>
            <person name="Iampietro C."/>
            <person name="Lluch J."/>
            <person name="Castinel A."/>
            <person name="Donnadieu C."/>
            <person name="Desvignes T."/>
            <person name="Floi Bucao C."/>
            <person name="Jouanno E."/>
            <person name="Wen M."/>
            <person name="Mejri S."/>
            <person name="Dirks R."/>
            <person name="Jansen H."/>
            <person name="Henkel C."/>
            <person name="Chen W.J."/>
            <person name="Zahm M."/>
            <person name="Cabau C."/>
            <person name="Klopp C."/>
            <person name="Thompson A.W."/>
            <person name="Robinson-Rechavi M."/>
            <person name="Braasch I."/>
            <person name="Lecointre G."/>
            <person name="Bobe J."/>
            <person name="Postlethwait J.H."/>
            <person name="Berthelot C."/>
            <person name="Roest Crollius H."/>
            <person name="Guiguen Y."/>
        </authorList>
    </citation>
    <scope>NUCLEOTIDE SEQUENCE</scope>
    <source>
        <strain evidence="2">NC1722</strain>
    </source>
</reference>
<gene>
    <name evidence="2" type="ORF">AAFF_G00281900</name>
</gene>
<feature type="region of interest" description="Disordered" evidence="1">
    <location>
        <begin position="39"/>
        <end position="141"/>
    </location>
</feature>